<evidence type="ECO:0000256" key="1">
    <source>
        <dbReference type="ARBA" id="ARBA00004141"/>
    </source>
</evidence>
<evidence type="ECO:0000256" key="6">
    <source>
        <dbReference type="ARBA" id="ARBA00022989"/>
    </source>
</evidence>
<organism evidence="10 11">
    <name type="scientific">Pseudomonas abietaniphila</name>
    <dbReference type="NCBI Taxonomy" id="89065"/>
    <lineage>
        <taxon>Bacteria</taxon>
        <taxon>Pseudomonadati</taxon>
        <taxon>Pseudomonadota</taxon>
        <taxon>Gammaproteobacteria</taxon>
        <taxon>Pseudomonadales</taxon>
        <taxon>Pseudomonadaceae</taxon>
        <taxon>Pseudomonas</taxon>
    </lineage>
</organism>
<protein>
    <submittedName>
        <fullName evidence="10">Solute:Na+ symporter, SSS family</fullName>
    </submittedName>
</protein>
<accession>A0A1G8MB43</accession>
<evidence type="ECO:0000256" key="3">
    <source>
        <dbReference type="ARBA" id="ARBA00022448"/>
    </source>
</evidence>
<dbReference type="Gene3D" id="1.20.1730.10">
    <property type="entry name" value="Sodium/glucose cotransporter"/>
    <property type="match status" value="1"/>
</dbReference>
<feature type="transmembrane region" description="Helical" evidence="9">
    <location>
        <begin position="155"/>
        <end position="173"/>
    </location>
</feature>
<evidence type="ECO:0000256" key="4">
    <source>
        <dbReference type="ARBA" id="ARBA00022692"/>
    </source>
</evidence>
<evidence type="ECO:0000313" key="11">
    <source>
        <dbReference type="Proteomes" id="UP000182894"/>
    </source>
</evidence>
<dbReference type="CDD" id="cd10322">
    <property type="entry name" value="SLC5sbd"/>
    <property type="match status" value="1"/>
</dbReference>
<feature type="transmembrane region" description="Helical" evidence="9">
    <location>
        <begin position="261"/>
        <end position="285"/>
    </location>
</feature>
<evidence type="ECO:0000256" key="7">
    <source>
        <dbReference type="ARBA" id="ARBA00023136"/>
    </source>
</evidence>
<dbReference type="RefSeq" id="WP_074756780.1">
    <property type="nucleotide sequence ID" value="NZ_FNCO01000015.1"/>
</dbReference>
<comment type="similarity">
    <text evidence="2 8">Belongs to the sodium:solute symporter (SSF) (TC 2.A.21) family.</text>
</comment>
<dbReference type="InterPro" id="IPR050277">
    <property type="entry name" value="Sodium:Solute_Symporter"/>
</dbReference>
<feature type="transmembrane region" description="Helical" evidence="9">
    <location>
        <begin position="45"/>
        <end position="64"/>
    </location>
</feature>
<dbReference type="InterPro" id="IPR038377">
    <property type="entry name" value="Na/Glc_symporter_sf"/>
</dbReference>
<dbReference type="Proteomes" id="UP000182894">
    <property type="component" value="Unassembled WGS sequence"/>
</dbReference>
<feature type="transmembrane region" description="Helical" evidence="9">
    <location>
        <begin position="185"/>
        <end position="207"/>
    </location>
</feature>
<dbReference type="OrthoDB" id="3651542at2"/>
<evidence type="ECO:0000256" key="8">
    <source>
        <dbReference type="RuleBase" id="RU362091"/>
    </source>
</evidence>
<dbReference type="PROSITE" id="PS50283">
    <property type="entry name" value="NA_SOLUT_SYMP_3"/>
    <property type="match status" value="1"/>
</dbReference>
<keyword evidence="3" id="KW-0813">Transport</keyword>
<dbReference type="InterPro" id="IPR001734">
    <property type="entry name" value="Na/solute_symporter"/>
</dbReference>
<dbReference type="STRING" id="89065.SAMN05216605_115138"/>
<keyword evidence="7 9" id="KW-0472">Membrane</keyword>
<evidence type="ECO:0000256" key="9">
    <source>
        <dbReference type="SAM" id="Phobius"/>
    </source>
</evidence>
<proteinExistence type="inferred from homology"/>
<sequence length="467" mass="49239">MDPRITIILCLTAGYFIVMSYIGYSVRKHAKSSDGFTGGGRSFPPFLIGALLLSEFIGSSVSIGTAQKGFEAGISAAWNLVALSLGFLLLALVLAKKYRDTGLNTISGILAQNYGQGTRYAASVLTICALSIVSVALYASGGAVLAAVLNIDKTLAILLVGVITVFYVSVGGMRSVVYTNFVHAVIKYIGIVLALAFALNATGGIGAMQARLPATMFDFTGVGWGQIFAWMIGGIGSIFATQYVIQALVSTKDEKTAKRACFYVSSLMIPFGLMAAGIGMCSAYLYPGIKSIDAFPALIAHMPTFSASLVVIGLAGALFGGISANTLASATLAMKDFYDPFFNKEKNDRKSVIFIRLAIIVIGFLPLILALYADKILLIAFLGKALRATLAVIVLMCFYAPKFGTGRGALAGVILSVFSTIGWFLAGNPYGIDSSYFALFAPLLTMAIAELLKTGRCDAQPVLNKNG</sequence>
<evidence type="ECO:0000256" key="5">
    <source>
        <dbReference type="ARBA" id="ARBA00022847"/>
    </source>
</evidence>
<evidence type="ECO:0000256" key="2">
    <source>
        <dbReference type="ARBA" id="ARBA00006434"/>
    </source>
</evidence>
<gene>
    <name evidence="10" type="ORF">SAMN05216605_115138</name>
</gene>
<dbReference type="AlphaFoldDB" id="A0A1G8MB43"/>
<feature type="transmembrane region" description="Helical" evidence="9">
    <location>
        <begin position="120"/>
        <end position="149"/>
    </location>
</feature>
<dbReference type="GO" id="GO:0015293">
    <property type="term" value="F:symporter activity"/>
    <property type="evidence" value="ECO:0007669"/>
    <property type="project" value="UniProtKB-KW"/>
</dbReference>
<dbReference type="PANTHER" id="PTHR48086">
    <property type="entry name" value="SODIUM/PROLINE SYMPORTER-RELATED"/>
    <property type="match status" value="1"/>
</dbReference>
<name>A0A1G8MB43_9PSED</name>
<reference evidence="11" key="1">
    <citation type="submission" date="2016-10" db="EMBL/GenBank/DDBJ databases">
        <authorList>
            <person name="Varghese N."/>
            <person name="Submissions S."/>
        </authorList>
    </citation>
    <scope>NUCLEOTIDE SEQUENCE [LARGE SCALE GENOMIC DNA]</scope>
    <source>
        <strain evidence="11">ATCC 700689</strain>
    </source>
</reference>
<keyword evidence="5" id="KW-0769">Symport</keyword>
<feature type="transmembrane region" description="Helical" evidence="9">
    <location>
        <begin position="227"/>
        <end position="249"/>
    </location>
</feature>
<dbReference type="Pfam" id="PF00474">
    <property type="entry name" value="SSF"/>
    <property type="match status" value="1"/>
</dbReference>
<dbReference type="EMBL" id="FNCO01000015">
    <property type="protein sequence ID" value="SDI65156.1"/>
    <property type="molecule type" value="Genomic_DNA"/>
</dbReference>
<feature type="transmembrane region" description="Helical" evidence="9">
    <location>
        <begin position="305"/>
        <end position="332"/>
    </location>
</feature>
<feature type="transmembrane region" description="Helical" evidence="9">
    <location>
        <begin position="76"/>
        <end position="95"/>
    </location>
</feature>
<dbReference type="PANTHER" id="PTHR48086:SF7">
    <property type="entry name" value="SODIUM-SOLUTE SYMPORTER-RELATED"/>
    <property type="match status" value="1"/>
</dbReference>
<feature type="transmembrane region" description="Helical" evidence="9">
    <location>
        <begin position="379"/>
        <end position="401"/>
    </location>
</feature>
<keyword evidence="6 9" id="KW-1133">Transmembrane helix</keyword>
<feature type="transmembrane region" description="Helical" evidence="9">
    <location>
        <begin position="432"/>
        <end position="452"/>
    </location>
</feature>
<dbReference type="GO" id="GO:0005886">
    <property type="term" value="C:plasma membrane"/>
    <property type="evidence" value="ECO:0007669"/>
    <property type="project" value="TreeGrafter"/>
</dbReference>
<feature type="transmembrane region" description="Helical" evidence="9">
    <location>
        <begin position="6"/>
        <end position="24"/>
    </location>
</feature>
<feature type="transmembrane region" description="Helical" evidence="9">
    <location>
        <begin position="408"/>
        <end position="426"/>
    </location>
</feature>
<comment type="subcellular location">
    <subcellularLocation>
        <location evidence="1">Membrane</location>
        <topology evidence="1">Multi-pass membrane protein</topology>
    </subcellularLocation>
</comment>
<keyword evidence="11" id="KW-1185">Reference proteome</keyword>
<keyword evidence="4 9" id="KW-0812">Transmembrane</keyword>
<evidence type="ECO:0000313" key="10">
    <source>
        <dbReference type="EMBL" id="SDI65156.1"/>
    </source>
</evidence>
<feature type="transmembrane region" description="Helical" evidence="9">
    <location>
        <begin position="353"/>
        <end position="373"/>
    </location>
</feature>